<dbReference type="EMBL" id="KZ149961">
    <property type="protein sequence ID" value="PZC76338.1"/>
    <property type="molecule type" value="Genomic_DNA"/>
</dbReference>
<reference evidence="6 7" key="1">
    <citation type="journal article" date="2017" name="BMC Biol.">
        <title>Genomic innovations, transcriptional plasticity and gene loss underlying the evolution and divergence of two highly polyphagous and invasive Helicoverpa pest species.</title>
        <authorList>
            <person name="Pearce S.L."/>
            <person name="Clarke D.F."/>
            <person name="East P.D."/>
            <person name="Elfekih S."/>
            <person name="Gordon K.H."/>
            <person name="Jermiin L.S."/>
            <person name="McGaughran A."/>
            <person name="Oakeshott J.G."/>
            <person name="Papanikolaou A."/>
            <person name="Perera O.P."/>
            <person name="Rane R.V."/>
            <person name="Richards S."/>
            <person name="Tay W.T."/>
            <person name="Walsh T.K."/>
            <person name="Anderson A."/>
            <person name="Anderson C.J."/>
            <person name="Asgari S."/>
            <person name="Board P.G."/>
            <person name="Bretschneider A."/>
            <person name="Campbell P.M."/>
            <person name="Chertemps T."/>
            <person name="Christeller J.T."/>
            <person name="Coppin C.W."/>
            <person name="Downes S.J."/>
            <person name="Duan G."/>
            <person name="Farnsworth C.A."/>
            <person name="Good R.T."/>
            <person name="Han L.B."/>
            <person name="Han Y.C."/>
            <person name="Hatje K."/>
            <person name="Horne I."/>
            <person name="Huang Y.P."/>
            <person name="Hughes D.S."/>
            <person name="Jacquin-Joly E."/>
            <person name="James W."/>
            <person name="Jhangiani S."/>
            <person name="Kollmar M."/>
            <person name="Kuwar S.S."/>
            <person name="Li S."/>
            <person name="Liu N.Y."/>
            <person name="Maibeche M.T."/>
            <person name="Miller J.R."/>
            <person name="Montagne N."/>
            <person name="Perry T."/>
            <person name="Qu J."/>
            <person name="Song S.V."/>
            <person name="Sutton G.G."/>
            <person name="Vogel H."/>
            <person name="Walenz B.P."/>
            <person name="Xu W."/>
            <person name="Zhang H.J."/>
            <person name="Zou Z."/>
            <person name="Batterham P."/>
            <person name="Edwards O.R."/>
            <person name="Feyereisen R."/>
            <person name="Gibbs R.A."/>
            <person name="Heckel D.G."/>
            <person name="McGrath A."/>
            <person name="Robin C."/>
            <person name="Scherer S.E."/>
            <person name="Worley K.C."/>
            <person name="Wu Y.D."/>
        </authorList>
    </citation>
    <scope>NUCLEOTIDE SEQUENCE [LARGE SCALE GENOMIC DNA]</scope>
    <source>
        <strain evidence="6">Harm_GR_Male_#8</strain>
        <tissue evidence="6">Whole organism</tissue>
    </source>
</reference>
<evidence type="ECO:0000259" key="5">
    <source>
        <dbReference type="PROSITE" id="PS50279"/>
    </source>
</evidence>
<evidence type="ECO:0000256" key="2">
    <source>
        <dbReference type="ARBA" id="ARBA00022900"/>
    </source>
</evidence>
<dbReference type="SMART" id="SM00131">
    <property type="entry name" value="KU"/>
    <property type="match status" value="1"/>
</dbReference>
<dbReference type="InterPro" id="IPR036880">
    <property type="entry name" value="Kunitz_BPTI_sf"/>
</dbReference>
<dbReference type="SUPFAM" id="SSF57362">
    <property type="entry name" value="BPTI-like"/>
    <property type="match status" value="1"/>
</dbReference>
<name>A0A2W1BN21_HELAM</name>
<dbReference type="OrthoDB" id="4473401at2759"/>
<dbReference type="CDD" id="cd00109">
    <property type="entry name" value="Kunitz-type"/>
    <property type="match status" value="1"/>
</dbReference>
<feature type="signal peptide" evidence="4">
    <location>
        <begin position="1"/>
        <end position="19"/>
    </location>
</feature>
<evidence type="ECO:0000256" key="1">
    <source>
        <dbReference type="ARBA" id="ARBA00022690"/>
    </source>
</evidence>
<dbReference type="GO" id="GO:0004867">
    <property type="term" value="F:serine-type endopeptidase inhibitor activity"/>
    <property type="evidence" value="ECO:0007669"/>
    <property type="project" value="UniProtKB-KW"/>
</dbReference>
<dbReference type="PANTHER" id="PTHR10083:SF374">
    <property type="entry name" value="BPTI_KUNITZ INHIBITOR DOMAIN-CONTAINING PROTEIN"/>
    <property type="match status" value="1"/>
</dbReference>
<dbReference type="Pfam" id="PF00014">
    <property type="entry name" value="Kunitz_BPTI"/>
    <property type="match status" value="1"/>
</dbReference>
<evidence type="ECO:0000313" key="6">
    <source>
        <dbReference type="EMBL" id="PZC76338.1"/>
    </source>
</evidence>
<feature type="chain" id="PRO_5015957663" description="BPTI/Kunitz inhibitor domain-containing protein" evidence="4">
    <location>
        <begin position="20"/>
        <end position="221"/>
    </location>
</feature>
<dbReference type="GO" id="GO:0005615">
    <property type="term" value="C:extracellular space"/>
    <property type="evidence" value="ECO:0007669"/>
    <property type="project" value="TreeGrafter"/>
</dbReference>
<dbReference type="InterPro" id="IPR050098">
    <property type="entry name" value="TFPI/VKTCI-like"/>
</dbReference>
<feature type="domain" description="BPTI/Kunitz inhibitor" evidence="5">
    <location>
        <begin position="147"/>
        <end position="197"/>
    </location>
</feature>
<keyword evidence="1" id="KW-0646">Protease inhibitor</keyword>
<evidence type="ECO:0000256" key="4">
    <source>
        <dbReference type="SAM" id="SignalP"/>
    </source>
</evidence>
<keyword evidence="2" id="KW-0722">Serine protease inhibitor</keyword>
<dbReference type="PANTHER" id="PTHR10083">
    <property type="entry name" value="KUNITZ-TYPE PROTEASE INHIBITOR-RELATED"/>
    <property type="match status" value="1"/>
</dbReference>
<proteinExistence type="predicted"/>
<organism evidence="6 7">
    <name type="scientific">Helicoverpa armigera</name>
    <name type="common">Cotton bollworm</name>
    <name type="synonym">Heliothis armigera</name>
    <dbReference type="NCBI Taxonomy" id="29058"/>
    <lineage>
        <taxon>Eukaryota</taxon>
        <taxon>Metazoa</taxon>
        <taxon>Ecdysozoa</taxon>
        <taxon>Arthropoda</taxon>
        <taxon>Hexapoda</taxon>
        <taxon>Insecta</taxon>
        <taxon>Pterygota</taxon>
        <taxon>Neoptera</taxon>
        <taxon>Endopterygota</taxon>
        <taxon>Lepidoptera</taxon>
        <taxon>Glossata</taxon>
        <taxon>Ditrysia</taxon>
        <taxon>Noctuoidea</taxon>
        <taxon>Noctuidae</taxon>
        <taxon>Heliothinae</taxon>
        <taxon>Helicoverpa</taxon>
    </lineage>
</organism>
<accession>A0A2W1BN21</accession>
<dbReference type="Proteomes" id="UP000249218">
    <property type="component" value="Unassembled WGS sequence"/>
</dbReference>
<keyword evidence="4" id="KW-0732">Signal</keyword>
<gene>
    <name evidence="6" type="primary">HaOG204785</name>
    <name evidence="6" type="ORF">B5X24_HaOG204785</name>
</gene>
<dbReference type="PRINTS" id="PR00759">
    <property type="entry name" value="BASICPTASE"/>
</dbReference>
<sequence>MFAVTVYFSFVLNLHIALSCWSEGSYYKWELPLATHFPHAAQYAGSHRLDVSKEKDHLKRQIMVAWDGWTPSPETQAKWKAWRDAFLKRPNHDAPNKHNKERLKREHVPEKGWPDLPSWRGMGEGNEGVPVPPWAYVPKHDGQETLCQYAPRKGTCKEWIRTWGYNKFIGDCEIYYYTGCGGNRNAFKYYVHCAAKCMVEPTGSCEDDSGVPKDYSPIYDA</sequence>
<keyword evidence="7" id="KW-1185">Reference proteome</keyword>
<dbReference type="Gene3D" id="4.10.410.10">
    <property type="entry name" value="Pancreatic trypsin inhibitor Kunitz domain"/>
    <property type="match status" value="1"/>
</dbReference>
<evidence type="ECO:0000313" key="7">
    <source>
        <dbReference type="Proteomes" id="UP000249218"/>
    </source>
</evidence>
<keyword evidence="3" id="KW-1015">Disulfide bond</keyword>
<dbReference type="PROSITE" id="PS50279">
    <property type="entry name" value="BPTI_KUNITZ_2"/>
    <property type="match status" value="1"/>
</dbReference>
<dbReference type="InterPro" id="IPR002223">
    <property type="entry name" value="Kunitz_BPTI"/>
</dbReference>
<protein>
    <recommendedName>
        <fullName evidence="5">BPTI/Kunitz inhibitor domain-containing protein</fullName>
    </recommendedName>
</protein>
<dbReference type="AlphaFoldDB" id="A0A2W1BN21"/>
<evidence type="ECO:0000256" key="3">
    <source>
        <dbReference type="ARBA" id="ARBA00023157"/>
    </source>
</evidence>